<evidence type="ECO:0000313" key="1">
    <source>
        <dbReference type="EMBL" id="GME41532.1"/>
    </source>
</evidence>
<organism evidence="1 2">
    <name type="scientific">Neofusicoccum parvum</name>
    <dbReference type="NCBI Taxonomy" id="310453"/>
    <lineage>
        <taxon>Eukaryota</taxon>
        <taxon>Fungi</taxon>
        <taxon>Dikarya</taxon>
        <taxon>Ascomycota</taxon>
        <taxon>Pezizomycotina</taxon>
        <taxon>Dothideomycetes</taxon>
        <taxon>Dothideomycetes incertae sedis</taxon>
        <taxon>Botryosphaeriales</taxon>
        <taxon>Botryosphaeriaceae</taxon>
        <taxon>Neofusicoccum</taxon>
    </lineage>
</organism>
<reference evidence="1" key="1">
    <citation type="submission" date="2024-09" db="EMBL/GenBank/DDBJ databases">
        <title>Draft Genome Sequences of Neofusicoccum parvum.</title>
        <authorList>
            <person name="Ashida A."/>
            <person name="Camagna M."/>
            <person name="Tanaka A."/>
            <person name="Takemoto D."/>
        </authorList>
    </citation>
    <scope>NUCLEOTIDE SEQUENCE</scope>
    <source>
        <strain evidence="1">PPO83</strain>
    </source>
</reference>
<dbReference type="EMBL" id="BSXG01000098">
    <property type="protein sequence ID" value="GME41532.1"/>
    <property type="molecule type" value="Genomic_DNA"/>
</dbReference>
<comment type="caution">
    <text evidence="1">The sequence shown here is derived from an EMBL/GenBank/DDBJ whole genome shotgun (WGS) entry which is preliminary data.</text>
</comment>
<dbReference type="Proteomes" id="UP001165186">
    <property type="component" value="Unassembled WGS sequence"/>
</dbReference>
<name>A0ACB5SHK2_9PEZI</name>
<protein>
    <submittedName>
        <fullName evidence="1">Inosine monophosphate dehydrogenase</fullName>
    </submittedName>
</protein>
<proteinExistence type="predicted"/>
<sequence>MSSPSSNLLHKWFPHTTAPFICNAPMFGAAGPELAAAVTLAGGFGFIGGGFAFAAPSPQPAALSAALATARSLLSLPSPTTPLPLGVGLLTLTPTDLLPAILPILAAHRPAAVWLFAPPSGAAHAALIPALRDAGREWGLRVVVQVGSVAAAREAAGQGADGVVAQGVDAGGHQWARGAGVVALVPEVADMLAREFAGSDVALLAAGGVADGRGVAAALALGAHGVVMGTRFLVAEEAATTGGVREVLVGAKDGGGVTVKGRCHDGFNGTAAIWPDVYDGRAVVGRSYREWEDGVSEDEVGKRLKESREKGNADAEGRTVVWAGTGVGLIDRVMPAGEIVKEVQAKAREVVQGMQKL</sequence>
<evidence type="ECO:0000313" key="2">
    <source>
        <dbReference type="Proteomes" id="UP001165186"/>
    </source>
</evidence>
<keyword evidence="2" id="KW-1185">Reference proteome</keyword>
<gene>
    <name evidence="1" type="primary">g4439</name>
    <name evidence="1" type="ORF">NpPPO83_00004439</name>
</gene>
<accession>A0ACB5SHK2</accession>